<keyword evidence="3" id="KW-1185">Reference proteome</keyword>
<evidence type="ECO:0000259" key="1">
    <source>
        <dbReference type="Pfam" id="PF01261"/>
    </source>
</evidence>
<feature type="domain" description="Xylose isomerase-like TIM barrel" evidence="1">
    <location>
        <begin position="28"/>
        <end position="232"/>
    </location>
</feature>
<dbReference type="InterPro" id="IPR013022">
    <property type="entry name" value="Xyl_isomerase-like_TIM-brl"/>
</dbReference>
<organism evidence="2 3">
    <name type="scientific">Caldicoprobacter faecalis</name>
    <dbReference type="NCBI Taxonomy" id="937334"/>
    <lineage>
        <taxon>Bacteria</taxon>
        <taxon>Bacillati</taxon>
        <taxon>Bacillota</taxon>
        <taxon>Clostridia</taxon>
        <taxon>Caldicoprobacterales</taxon>
        <taxon>Caldicoprobacteraceae</taxon>
        <taxon>Caldicoprobacter</taxon>
    </lineage>
</organism>
<dbReference type="OrthoDB" id="9798407at2"/>
<gene>
    <name evidence="2" type="ORF">SAMN05444406_1406</name>
</gene>
<dbReference type="EMBL" id="FOXR01000040">
    <property type="protein sequence ID" value="SFQ40918.1"/>
    <property type="molecule type" value="Genomic_DNA"/>
</dbReference>
<dbReference type="AlphaFoldDB" id="A0A1I5Y9Q3"/>
<name>A0A1I5Y9Q3_9FIRM</name>
<dbReference type="STRING" id="937334.SAMN05444406_1406"/>
<dbReference type="Gene3D" id="3.20.20.150">
    <property type="entry name" value="Divalent-metal-dependent TIM barrel enzymes"/>
    <property type="match status" value="1"/>
</dbReference>
<dbReference type="Proteomes" id="UP000198577">
    <property type="component" value="Unassembled WGS sequence"/>
</dbReference>
<dbReference type="InterPro" id="IPR050312">
    <property type="entry name" value="IolE/XylAMocC-like"/>
</dbReference>
<dbReference type="PANTHER" id="PTHR12110">
    <property type="entry name" value="HYDROXYPYRUVATE ISOMERASE"/>
    <property type="match status" value="1"/>
</dbReference>
<dbReference type="InterPro" id="IPR036237">
    <property type="entry name" value="Xyl_isomerase-like_sf"/>
</dbReference>
<dbReference type="RefSeq" id="WP_025746411.1">
    <property type="nucleotide sequence ID" value="NZ_FOXR01000040.1"/>
</dbReference>
<protein>
    <submittedName>
        <fullName evidence="2">Sugar phosphate isomerase/epimerase</fullName>
    </submittedName>
</protein>
<accession>A0A1I5Y9Q3</accession>
<evidence type="ECO:0000313" key="3">
    <source>
        <dbReference type="Proteomes" id="UP000198577"/>
    </source>
</evidence>
<proteinExistence type="predicted"/>
<reference evidence="2 3" key="1">
    <citation type="submission" date="2016-10" db="EMBL/GenBank/DDBJ databases">
        <authorList>
            <person name="de Groot N.N."/>
        </authorList>
    </citation>
    <scope>NUCLEOTIDE SEQUENCE [LARGE SCALE GENOMIC DNA]</scope>
    <source>
        <strain evidence="2 3">DSM 20678</strain>
    </source>
</reference>
<dbReference type="GO" id="GO:0016853">
    <property type="term" value="F:isomerase activity"/>
    <property type="evidence" value="ECO:0007669"/>
    <property type="project" value="UniProtKB-KW"/>
</dbReference>
<dbReference type="Pfam" id="PF01261">
    <property type="entry name" value="AP_endonuc_2"/>
    <property type="match status" value="1"/>
</dbReference>
<evidence type="ECO:0000313" key="2">
    <source>
        <dbReference type="EMBL" id="SFQ40918.1"/>
    </source>
</evidence>
<dbReference type="SUPFAM" id="SSF51658">
    <property type="entry name" value="Xylose isomerase-like"/>
    <property type="match status" value="1"/>
</dbReference>
<dbReference type="PANTHER" id="PTHR12110:SF41">
    <property type="entry name" value="INOSOSE DEHYDRATASE"/>
    <property type="match status" value="1"/>
</dbReference>
<sequence>MSKPRVGAQLYTIRQFTKTLEDIAASMKKIKEIGYNAVQVSAFGPVDPHRVKEIMDAEGLTICATHIAYDRLKNDLQGVIEQHKLWNCKYVGLGAMPQEYAKSAEGYVKFAKEASDIARVLADNGLRFIYHNHNFEFMKFDGVTGLEILLNETDPEVFDFEIDTYWVQAGGANPVDWIKKVKGRMKVVHFKDMGVDSNRQQMMTEVGEGNLNWPDIINACVEIGVEWALVEQDICQRDPFESLAISLNNLKKLGLNP</sequence>
<keyword evidence="2" id="KW-0413">Isomerase</keyword>